<dbReference type="Gene3D" id="3.40.50.200">
    <property type="entry name" value="Peptidase S8/S53 domain"/>
    <property type="match status" value="1"/>
</dbReference>
<evidence type="ECO:0000256" key="2">
    <source>
        <dbReference type="SAM" id="SignalP"/>
    </source>
</evidence>
<proteinExistence type="predicted"/>
<dbReference type="EMBL" id="JAEHOE010000205">
    <property type="protein sequence ID" value="KAG2482717.1"/>
    <property type="molecule type" value="Genomic_DNA"/>
</dbReference>
<dbReference type="GO" id="GO:0006508">
    <property type="term" value="P:proteolysis"/>
    <property type="evidence" value="ECO:0007669"/>
    <property type="project" value="InterPro"/>
</dbReference>
<name>A0A835XDX1_9CHLO</name>
<feature type="domain" description="Peptidase S8/S53" evidence="3">
    <location>
        <begin position="203"/>
        <end position="270"/>
    </location>
</feature>
<feature type="compositionally biased region" description="Basic and acidic residues" evidence="1">
    <location>
        <begin position="104"/>
        <end position="124"/>
    </location>
</feature>
<feature type="chain" id="PRO_5032359049" description="Peptidase S8/S53 domain-containing protein" evidence="2">
    <location>
        <begin position="31"/>
        <end position="329"/>
    </location>
</feature>
<evidence type="ECO:0000256" key="1">
    <source>
        <dbReference type="SAM" id="MobiDB-lite"/>
    </source>
</evidence>
<feature type="signal peptide" evidence="2">
    <location>
        <begin position="1"/>
        <end position="30"/>
    </location>
</feature>
<dbReference type="InterPro" id="IPR036852">
    <property type="entry name" value="Peptidase_S8/S53_dom_sf"/>
</dbReference>
<sequence length="329" mass="33682">MSILRSSTRAAAAAAALLLAAFALCSGTAARKLQQEKQQATFIIGFNGSAPARDALRGAVVAAGCSLGFFHKEAGIAFAKCPAGITLTIASFPASLNVSVVEPDQEHGPPDDDDPKGKEDDDKPAAPAATPGATSSTPGKFYTGPLTGAAGEPNDTLWHAQPFTGRRTFNPDIVNKFDMNASKSFVNVPFGAVMNVSTFGAINIAGVIAAEANNGIGVVGLAYGATLIGVQVLNGTSSSPASTIIEAVIYAAERKDKGGGGADVITITSCKNGDHGAMRNTTYYNMDSLDRTVIKAAILRGAVLPPGNPGEMRNFFGAGIINVPRTLGL</sequence>
<protein>
    <recommendedName>
        <fullName evidence="3">Peptidase S8/S53 domain-containing protein</fullName>
    </recommendedName>
</protein>
<dbReference type="Proteomes" id="UP000612055">
    <property type="component" value="Unassembled WGS sequence"/>
</dbReference>
<reference evidence="4" key="1">
    <citation type="journal article" date="2020" name="bioRxiv">
        <title>Comparative genomics of Chlamydomonas.</title>
        <authorList>
            <person name="Craig R.J."/>
            <person name="Hasan A.R."/>
            <person name="Ness R.W."/>
            <person name="Keightley P.D."/>
        </authorList>
    </citation>
    <scope>NUCLEOTIDE SEQUENCE</scope>
    <source>
        <strain evidence="4">CCAP 11/70</strain>
    </source>
</reference>
<keyword evidence="2" id="KW-0732">Signal</keyword>
<dbReference type="Pfam" id="PF00082">
    <property type="entry name" value="Peptidase_S8"/>
    <property type="match status" value="1"/>
</dbReference>
<dbReference type="AlphaFoldDB" id="A0A835XDX1"/>
<accession>A0A835XDX1</accession>
<evidence type="ECO:0000259" key="3">
    <source>
        <dbReference type="Pfam" id="PF00082"/>
    </source>
</evidence>
<evidence type="ECO:0000313" key="5">
    <source>
        <dbReference type="Proteomes" id="UP000612055"/>
    </source>
</evidence>
<dbReference type="SUPFAM" id="SSF52743">
    <property type="entry name" value="Subtilisin-like"/>
    <property type="match status" value="1"/>
</dbReference>
<evidence type="ECO:0000313" key="4">
    <source>
        <dbReference type="EMBL" id="KAG2482717.1"/>
    </source>
</evidence>
<gene>
    <name evidence="4" type="ORF">HYH03_018374</name>
</gene>
<comment type="caution">
    <text evidence="4">The sequence shown here is derived from an EMBL/GenBank/DDBJ whole genome shotgun (WGS) entry which is preliminary data.</text>
</comment>
<feature type="region of interest" description="Disordered" evidence="1">
    <location>
        <begin position="100"/>
        <end position="146"/>
    </location>
</feature>
<feature type="compositionally biased region" description="Low complexity" evidence="1">
    <location>
        <begin position="125"/>
        <end position="138"/>
    </location>
</feature>
<organism evidence="4 5">
    <name type="scientific">Edaphochlamys debaryana</name>
    <dbReference type="NCBI Taxonomy" id="47281"/>
    <lineage>
        <taxon>Eukaryota</taxon>
        <taxon>Viridiplantae</taxon>
        <taxon>Chlorophyta</taxon>
        <taxon>core chlorophytes</taxon>
        <taxon>Chlorophyceae</taxon>
        <taxon>CS clade</taxon>
        <taxon>Chlamydomonadales</taxon>
        <taxon>Chlamydomonadales incertae sedis</taxon>
        <taxon>Edaphochlamys</taxon>
    </lineage>
</organism>
<dbReference type="GO" id="GO:0004252">
    <property type="term" value="F:serine-type endopeptidase activity"/>
    <property type="evidence" value="ECO:0007669"/>
    <property type="project" value="InterPro"/>
</dbReference>
<dbReference type="InterPro" id="IPR000209">
    <property type="entry name" value="Peptidase_S8/S53_dom"/>
</dbReference>
<keyword evidence="5" id="KW-1185">Reference proteome</keyword>